<feature type="domain" description="PAC" evidence="8">
    <location>
        <begin position="1151"/>
        <end position="1203"/>
    </location>
</feature>
<dbReference type="Pfam" id="PF02518">
    <property type="entry name" value="HATPase_c"/>
    <property type="match status" value="1"/>
</dbReference>
<dbReference type="Proteomes" id="UP000016160">
    <property type="component" value="Chromosome"/>
</dbReference>
<dbReference type="PANTHER" id="PTHR43304:SF1">
    <property type="entry name" value="PAC DOMAIN-CONTAINING PROTEIN"/>
    <property type="match status" value="1"/>
</dbReference>
<evidence type="ECO:0000256" key="1">
    <source>
        <dbReference type="ARBA" id="ARBA00000085"/>
    </source>
</evidence>
<dbReference type="CDD" id="cd00130">
    <property type="entry name" value="PAS"/>
    <property type="match status" value="4"/>
</dbReference>
<dbReference type="SMART" id="SM00388">
    <property type="entry name" value="HisKA"/>
    <property type="match status" value="1"/>
</dbReference>
<dbReference type="FunFam" id="3.30.565.10:FF:000006">
    <property type="entry name" value="Sensor histidine kinase WalK"/>
    <property type="match status" value="1"/>
</dbReference>
<dbReference type="EMBL" id="HG315671">
    <property type="protein sequence ID" value="CDF80322.1"/>
    <property type="molecule type" value="Genomic_DNA"/>
</dbReference>
<dbReference type="CDD" id="cd00082">
    <property type="entry name" value="HisKA"/>
    <property type="match status" value="1"/>
</dbReference>
<dbReference type="PANTHER" id="PTHR43304">
    <property type="entry name" value="PHYTOCHROME-LIKE PROTEIN CPH1"/>
    <property type="match status" value="1"/>
</dbReference>
<dbReference type="HOGENOM" id="CLU_000445_114_71_10"/>
<dbReference type="SMART" id="SM00387">
    <property type="entry name" value="HATPase_c"/>
    <property type="match status" value="1"/>
</dbReference>
<feature type="domain" description="PAS" evidence="7">
    <location>
        <begin position="1078"/>
        <end position="1148"/>
    </location>
</feature>
<dbReference type="InterPro" id="IPR003594">
    <property type="entry name" value="HATPase_dom"/>
</dbReference>
<dbReference type="PATRIC" id="fig|1347342.6.peg.2626"/>
<dbReference type="InterPro" id="IPR035965">
    <property type="entry name" value="PAS-like_dom_sf"/>
</dbReference>
<dbReference type="PROSITE" id="PS50109">
    <property type="entry name" value="HIS_KIN"/>
    <property type="match status" value="1"/>
</dbReference>
<name>T2KN83_FORAG</name>
<dbReference type="Pfam" id="PF13188">
    <property type="entry name" value="PAS_8"/>
    <property type="match status" value="1"/>
</dbReference>
<dbReference type="eggNOG" id="COG2202">
    <property type="taxonomic scope" value="Bacteria"/>
</dbReference>
<dbReference type="Pfam" id="PF13426">
    <property type="entry name" value="PAS_9"/>
    <property type="match status" value="1"/>
</dbReference>
<dbReference type="PROSITE" id="PS50113">
    <property type="entry name" value="PAC"/>
    <property type="match status" value="3"/>
</dbReference>
<dbReference type="RefSeq" id="WP_051774804.1">
    <property type="nucleotide sequence ID" value="NZ_HG315671.1"/>
</dbReference>
<dbReference type="InterPro" id="IPR013656">
    <property type="entry name" value="PAS_4"/>
</dbReference>
<feature type="domain" description="PAC" evidence="8">
    <location>
        <begin position="504"/>
        <end position="559"/>
    </location>
</feature>
<dbReference type="Gene3D" id="3.30.565.10">
    <property type="entry name" value="Histidine kinase-like ATPase, C-terminal domain"/>
    <property type="match status" value="1"/>
</dbReference>
<dbReference type="InterPro" id="IPR005467">
    <property type="entry name" value="His_kinase_dom"/>
</dbReference>
<dbReference type="Pfam" id="PF00512">
    <property type="entry name" value="HisKA"/>
    <property type="match status" value="1"/>
</dbReference>
<evidence type="ECO:0000313" key="10">
    <source>
        <dbReference type="Proteomes" id="UP000016160"/>
    </source>
</evidence>
<dbReference type="GO" id="GO:0000155">
    <property type="term" value="F:phosphorelay sensor kinase activity"/>
    <property type="evidence" value="ECO:0007669"/>
    <property type="project" value="InterPro"/>
</dbReference>
<dbReference type="STRING" id="1347342.BN863_26100"/>
<dbReference type="SMART" id="SM00086">
    <property type="entry name" value="PAC"/>
    <property type="match status" value="4"/>
</dbReference>
<dbReference type="SUPFAM" id="SSF55874">
    <property type="entry name" value="ATPase domain of HSP90 chaperone/DNA topoisomerase II/histidine kinase"/>
    <property type="match status" value="1"/>
</dbReference>
<gene>
    <name evidence="9" type="ORF">BN863_26100</name>
</gene>
<evidence type="ECO:0000256" key="4">
    <source>
        <dbReference type="ARBA" id="ARBA00022679"/>
    </source>
</evidence>
<dbReference type="InterPro" id="IPR004358">
    <property type="entry name" value="Sig_transdc_His_kin-like_C"/>
</dbReference>
<feature type="domain" description="PAS" evidence="7">
    <location>
        <begin position="952"/>
        <end position="1023"/>
    </location>
</feature>
<dbReference type="SUPFAM" id="SSF55785">
    <property type="entry name" value="PYP-like sensor domain (PAS domain)"/>
    <property type="match status" value="8"/>
</dbReference>
<dbReference type="Pfam" id="PF08447">
    <property type="entry name" value="PAS_3"/>
    <property type="match status" value="3"/>
</dbReference>
<dbReference type="InterPro" id="IPR036097">
    <property type="entry name" value="HisK_dim/P_sf"/>
</dbReference>
<organism evidence="9 10">
    <name type="scientific">Formosa agariphila (strain DSM 15362 / KCTC 12365 / LMG 23005 / KMM 3901 / M-2Alg 35-1)</name>
    <dbReference type="NCBI Taxonomy" id="1347342"/>
    <lineage>
        <taxon>Bacteria</taxon>
        <taxon>Pseudomonadati</taxon>
        <taxon>Bacteroidota</taxon>
        <taxon>Flavobacteriia</taxon>
        <taxon>Flavobacteriales</taxon>
        <taxon>Flavobacteriaceae</taxon>
        <taxon>Formosa</taxon>
    </lineage>
</organism>
<dbReference type="InterPro" id="IPR003661">
    <property type="entry name" value="HisK_dim/P_dom"/>
</dbReference>
<evidence type="ECO:0000313" key="9">
    <source>
        <dbReference type="EMBL" id="CDF80322.1"/>
    </source>
</evidence>
<evidence type="ECO:0000259" key="7">
    <source>
        <dbReference type="PROSITE" id="PS50112"/>
    </source>
</evidence>
<dbReference type="NCBIfam" id="TIGR00229">
    <property type="entry name" value="sensory_box"/>
    <property type="match status" value="4"/>
</dbReference>
<dbReference type="SMART" id="SM00091">
    <property type="entry name" value="PAS"/>
    <property type="match status" value="8"/>
</dbReference>
<keyword evidence="5 9" id="KW-0418">Kinase</keyword>
<dbReference type="InterPro" id="IPR000700">
    <property type="entry name" value="PAS-assoc_C"/>
</dbReference>
<comment type="catalytic activity">
    <reaction evidence="1">
        <text>ATP + protein L-histidine = ADP + protein N-phospho-L-histidine.</text>
        <dbReference type="EC" id="2.7.13.3"/>
    </reaction>
</comment>
<dbReference type="PROSITE" id="PS50112">
    <property type="entry name" value="PAS"/>
    <property type="match status" value="4"/>
</dbReference>
<feature type="domain" description="PAS" evidence="7">
    <location>
        <begin position="169"/>
        <end position="240"/>
    </location>
</feature>
<keyword evidence="4" id="KW-0808">Transferase</keyword>
<evidence type="ECO:0000259" key="6">
    <source>
        <dbReference type="PROSITE" id="PS50109"/>
    </source>
</evidence>
<dbReference type="EC" id="2.7.13.3" evidence="2"/>
<dbReference type="Pfam" id="PF08448">
    <property type="entry name" value="PAS_4"/>
    <property type="match status" value="3"/>
</dbReference>
<feature type="domain" description="Histidine kinase" evidence="6">
    <location>
        <begin position="1232"/>
        <end position="1458"/>
    </location>
</feature>
<dbReference type="InterPro" id="IPR000014">
    <property type="entry name" value="PAS"/>
</dbReference>
<keyword evidence="10" id="KW-1185">Reference proteome</keyword>
<evidence type="ECO:0000259" key="8">
    <source>
        <dbReference type="PROSITE" id="PS50113"/>
    </source>
</evidence>
<dbReference type="Gene3D" id="1.10.287.130">
    <property type="match status" value="1"/>
</dbReference>
<dbReference type="InterPro" id="IPR036890">
    <property type="entry name" value="HATPase_C_sf"/>
</dbReference>
<dbReference type="InterPro" id="IPR013655">
    <property type="entry name" value="PAS_fold_3"/>
</dbReference>
<dbReference type="Gene3D" id="3.30.450.20">
    <property type="entry name" value="PAS domain"/>
    <property type="match status" value="9"/>
</dbReference>
<dbReference type="eggNOG" id="COG4251">
    <property type="taxonomic scope" value="Bacteria"/>
</dbReference>
<sequence>MHTENNDTFFLKGGGEMGELIRAKDWSKTPLGAPSTWPPCLRHAVSIMLHHPFGMYITWGKEYTQIYNDSYRPILGSSKHPKSLGGSSKDTFAEIWPTIGPMFEDVHAGKTVNFSDLMLQLDRNGYMEDCYFNFAYSPIYLESGEVGGVLVTVMETTAKKKAYQELEINKNELEFVIDAAQLGTFDYYALTNTFSCNARLKDWFGLPPEDEIDLDYALTVIHPKDKDRVADAIAKSLQYSSGGIYDIKYSIINPHSKIEMVVHAKGRAWFNDDKIAYRLSGTLENITTQTKANKKNKEMEEHIRTMVLESPIGICVLDAETLESEIVNDSFIEIAGKPREAIIGNFYWDTFKEVRHLYESAMNKVIETGEVFTAPEVELTLMRHGKAEAIHVSFVYAPLKNENNEVVKLAVWVLDNTTQVETFKKVRVSENNLRLMILQAPVAIGIFRGPEYTIEIANKFALELWGRTEDQVIGMPVFEAMPELLSQGIKEYLDDVVKTGKRFATPEMPILLLRQGELKTVYINFSFEALRGEDGEVNGIMAIGYDITQQVDSRQKIEESEQKIRALVDSAPFPIAVYSGEEMRISLANQSIMDIWGKGYDVVGQLYTDILPELKSQKIFEQVKSVYETGIPFHAKNQSVDLLINNQLKRFYFNYSFTPLLDAFGNIYAVMNTAAEVTELNEVKQKIEATLSEIRLFKFMIEKAADPFILMDEEGRFVYLNTIARNKWGYSEDEIKDLKVPDVDVVFLQEKYNEAFKKAQLETIPPFETLHKNKEGTVYPVEINMGSVHFDGKPLLFAIARDITERKKAEQDIIDAFQKVEESEKRFRNTVKQAPIGIAIFRGKDNITEMANDSYLQIIDKTHDQFVGKPLFEILPEVKETIAPIIEDIFKTGEPFYGYEFPANINRFGNIGTCYFNFVYYPLKENNEISGFMVVATEVTATVKSKHLIKENEEKLNLIIDASELGIWDLDLNTKDVIASNRCYEILGIKDCQNPAQNSMIVNMHPDDLIIRQKAFEKAFKTGLLHYQARVLWEDGSIHWMDARGKLFYDENEVPIRMLGTVRDITEERNFQQELLEREEKFRLLADSMPQHIWTADPDGNLNYFNQSVYDFSGLTAKEILKDGWIQIIHPEDREENIKQWTQAITTGEDYLIEHRFRKFTGEYHWQLSRAIPQRDQNGVIKMWVGSSTDIQDQKMFTNKLEKMVQLRTNELSQKNTDLEKMNKELQSFVYISSHDLQEPLRKIQMFSSRILESEYDTLSSSGQRYFSRMQQSAHRMQTLIQDLIAYSRTSAQECTFENVYLLDIIEDTKDVLSEELNKREVIINLNNNPKLKIIPVQFKQVIFNLVSNAIKFSKEQEPTIITINCTEVNGEGLDIEPLLASKSYYQIQFSDNGIGFEQKYSEKIFEVFQRLHSRDEYSGTGIGLAIVKKIIDNHEGYIYAQSELNEGSTFYIFLPVS</sequence>
<dbReference type="InterPro" id="IPR001610">
    <property type="entry name" value="PAC"/>
</dbReference>
<keyword evidence="3" id="KW-0597">Phosphoprotein</keyword>
<protein>
    <recommendedName>
        <fullName evidence="2">histidine kinase</fullName>
        <ecNumber evidence="2">2.7.13.3</ecNumber>
    </recommendedName>
</protein>
<evidence type="ECO:0000256" key="3">
    <source>
        <dbReference type="ARBA" id="ARBA00022553"/>
    </source>
</evidence>
<reference evidence="9 10" key="1">
    <citation type="journal article" date="2013" name="Appl. Environ. Microbiol.">
        <title>The genome of the alga-associated marine flavobacterium Formosa agariphila KMM 3901T reveals a broad potential for degradation of algal polysaccharides.</title>
        <authorList>
            <person name="Mann A.J."/>
            <person name="Hahnke R.L."/>
            <person name="Huang S."/>
            <person name="Werner J."/>
            <person name="Xing P."/>
            <person name="Barbeyron T."/>
            <person name="Huettel B."/>
            <person name="Stueber K."/>
            <person name="Reinhardt R."/>
            <person name="Harder J."/>
            <person name="Gloeckner F.O."/>
            <person name="Amann R.I."/>
            <person name="Teeling H."/>
        </authorList>
    </citation>
    <scope>NUCLEOTIDE SEQUENCE [LARGE SCALE GENOMIC DNA]</scope>
    <source>
        <strain evidence="10">DSM 15362 / KCTC 12365 / LMG 23005 / KMM 3901</strain>
    </source>
</reference>
<evidence type="ECO:0000256" key="2">
    <source>
        <dbReference type="ARBA" id="ARBA00012438"/>
    </source>
</evidence>
<accession>T2KN83</accession>
<dbReference type="FunFam" id="3.30.450.20:FF:000099">
    <property type="entry name" value="Sensory box sensor histidine kinase"/>
    <property type="match status" value="1"/>
</dbReference>
<dbReference type="OrthoDB" id="9766459at2"/>
<feature type="domain" description="PAC" evidence="8">
    <location>
        <begin position="1025"/>
        <end position="1077"/>
    </location>
</feature>
<feature type="domain" description="PAS" evidence="7">
    <location>
        <begin position="693"/>
        <end position="735"/>
    </location>
</feature>
<proteinExistence type="predicted"/>
<dbReference type="InterPro" id="IPR052162">
    <property type="entry name" value="Sensor_kinase/Photoreceptor"/>
</dbReference>
<evidence type="ECO:0000256" key="5">
    <source>
        <dbReference type="ARBA" id="ARBA00022777"/>
    </source>
</evidence>
<dbReference type="SUPFAM" id="SSF47384">
    <property type="entry name" value="Homodimeric domain of signal transducing histidine kinase"/>
    <property type="match status" value="1"/>
</dbReference>
<dbReference type="PRINTS" id="PR00344">
    <property type="entry name" value="BCTRLSENSOR"/>
</dbReference>